<feature type="chain" id="PRO_5034058508" description="CARDB domain-containing protein" evidence="1">
    <location>
        <begin position="21"/>
        <end position="579"/>
    </location>
</feature>
<feature type="signal peptide" evidence="1">
    <location>
        <begin position="1"/>
        <end position="20"/>
    </location>
</feature>
<evidence type="ECO:0000313" key="3">
    <source>
        <dbReference type="Proteomes" id="UP000036951"/>
    </source>
</evidence>
<gene>
    <name evidence="2" type="ORF">ACU52_13760</name>
</gene>
<sequence>MKRFFLFILAHIIIASYGWAQSPTVSYGYCDGNISNTRDFAVSGNADISAAILIPGNVLDGYAGNSIETIRVGIKSKINIDEITVWVRSSLDGENIVSQTINRETTQTVANGWNEIKLDTPYEIKKGAGDIYVGYTFSQRNMSYGISAITDIPKSLYVNNDGTWTDHSTEASLSVEAVIGGGNVPAYDMAPYFGSAPEFITSGNNVSVVAMMHNYGTSNINSYNINCKIEGEDEVYTFPVNEPLNSGASHQQTIRFSPELKHDLGDHRTILVYADNLDGNTDAVNGNDTLRLPVSVVSNVYSRRVFLEEFTGQLCGNCPRVAGFVHNILGKEDFAGRLIVACHHAGYGKDTFTSEADEEYLVFYGSGGTYAPAAMIDRTEQNDGVPAFLPESQESLEELILNRLSVPAFYDLSLNVSKTGNTVTVDVDMERLSNEDNDLRYINVYLMEDGIIGYQSGTADEYNYEHNHVVRAYSSIWGEPIAWDGTKAAYSYTFDLNEKWNQDNMHVIAYISNYKPDNINACTIENAAEINLDGTTGIKAAIGEKAAEGDGATYNLAGQRVGKSWRGIVIRNGKKYMAR</sequence>
<keyword evidence="1" id="KW-0732">Signal</keyword>
<dbReference type="EMBL" id="LFQU01000044">
    <property type="protein sequence ID" value="KOO66476.1"/>
    <property type="molecule type" value="Genomic_DNA"/>
</dbReference>
<evidence type="ECO:0000256" key="1">
    <source>
        <dbReference type="SAM" id="SignalP"/>
    </source>
</evidence>
<name>A0A8E1QVJ5_9BACT</name>
<dbReference type="InterPro" id="IPR036249">
    <property type="entry name" value="Thioredoxin-like_sf"/>
</dbReference>
<organism evidence="2 3">
    <name type="scientific">Xylanibacter rarus</name>
    <dbReference type="NCBI Taxonomy" id="1676614"/>
    <lineage>
        <taxon>Bacteria</taxon>
        <taxon>Pseudomonadati</taxon>
        <taxon>Bacteroidota</taxon>
        <taxon>Bacteroidia</taxon>
        <taxon>Bacteroidales</taxon>
        <taxon>Prevotellaceae</taxon>
        <taxon>Xylanibacter</taxon>
    </lineage>
</organism>
<evidence type="ECO:0008006" key="4">
    <source>
        <dbReference type="Google" id="ProtNLM"/>
    </source>
</evidence>
<protein>
    <recommendedName>
        <fullName evidence="4">CARDB domain-containing protein</fullName>
    </recommendedName>
</protein>
<dbReference type="InterPro" id="IPR013783">
    <property type="entry name" value="Ig-like_fold"/>
</dbReference>
<proteinExistence type="predicted"/>
<dbReference type="InterPro" id="IPR021615">
    <property type="entry name" value="Omp28"/>
</dbReference>
<dbReference type="OrthoDB" id="1014374at2"/>
<evidence type="ECO:0000313" key="2">
    <source>
        <dbReference type="EMBL" id="KOO66476.1"/>
    </source>
</evidence>
<dbReference type="Gene3D" id="2.60.40.10">
    <property type="entry name" value="Immunoglobulins"/>
    <property type="match status" value="2"/>
</dbReference>
<dbReference type="RefSeq" id="WP_053399207.1">
    <property type="nucleotide sequence ID" value="NZ_LFQU01000044.1"/>
</dbReference>
<keyword evidence="3" id="KW-1185">Reference proteome</keyword>
<accession>A0A8E1QVJ5</accession>
<reference evidence="2 3" key="1">
    <citation type="submission" date="2015-06" db="EMBL/GenBank/DDBJ databases">
        <title>Prevotella sp. 109, sp. nov., a novel member of the family Prevotellaceae isolated from human faeces.</title>
        <authorList>
            <person name="Shkoporov A.N."/>
            <person name="Chaplin A.V."/>
            <person name="Kafarskaia L.I."/>
            <person name="Efimov B.A."/>
        </authorList>
    </citation>
    <scope>NUCLEOTIDE SEQUENCE [LARGE SCALE GENOMIC DNA]</scope>
    <source>
        <strain evidence="2 3">109</strain>
    </source>
</reference>
<dbReference type="Proteomes" id="UP000036951">
    <property type="component" value="Unassembled WGS sequence"/>
</dbReference>
<dbReference type="AlphaFoldDB" id="A0A8E1QVJ5"/>
<dbReference type="SUPFAM" id="SSF52833">
    <property type="entry name" value="Thioredoxin-like"/>
    <property type="match status" value="1"/>
</dbReference>
<comment type="caution">
    <text evidence="2">The sequence shown here is derived from an EMBL/GenBank/DDBJ whole genome shotgun (WGS) entry which is preliminary data.</text>
</comment>
<dbReference type="Pfam" id="PF11551">
    <property type="entry name" value="Omp28"/>
    <property type="match status" value="1"/>
</dbReference>